<evidence type="ECO:0000313" key="2">
    <source>
        <dbReference type="Proteomes" id="UP000250235"/>
    </source>
</evidence>
<dbReference type="Proteomes" id="UP000250235">
    <property type="component" value="Unassembled WGS sequence"/>
</dbReference>
<dbReference type="AlphaFoldDB" id="A0A2Z7CG58"/>
<keyword evidence="2" id="KW-1185">Reference proteome</keyword>
<gene>
    <name evidence="1" type="ORF">F511_26721</name>
</gene>
<evidence type="ECO:0000313" key="1">
    <source>
        <dbReference type="EMBL" id="KZV45695.1"/>
    </source>
</evidence>
<organism evidence="1 2">
    <name type="scientific">Dorcoceras hygrometricum</name>
    <dbReference type="NCBI Taxonomy" id="472368"/>
    <lineage>
        <taxon>Eukaryota</taxon>
        <taxon>Viridiplantae</taxon>
        <taxon>Streptophyta</taxon>
        <taxon>Embryophyta</taxon>
        <taxon>Tracheophyta</taxon>
        <taxon>Spermatophyta</taxon>
        <taxon>Magnoliopsida</taxon>
        <taxon>eudicotyledons</taxon>
        <taxon>Gunneridae</taxon>
        <taxon>Pentapetalae</taxon>
        <taxon>asterids</taxon>
        <taxon>lamiids</taxon>
        <taxon>Lamiales</taxon>
        <taxon>Gesneriaceae</taxon>
        <taxon>Didymocarpoideae</taxon>
        <taxon>Trichosporeae</taxon>
        <taxon>Loxocarpinae</taxon>
        <taxon>Dorcoceras</taxon>
    </lineage>
</organism>
<sequence length="109" mass="12655">MTKKKDKEEEEEEAVAVVVEEEEMMMMMKRKRMATMMPAKEERKMQVKQLFYLLKSERILEILQHHQSPGLDPVKAAHIEEWRASILASNNEAGTTEINGQHVSIEVES</sequence>
<accession>A0A2Z7CG58</accession>
<reference evidence="1 2" key="1">
    <citation type="journal article" date="2015" name="Proc. Natl. Acad. Sci. U.S.A.">
        <title>The resurrection genome of Boea hygrometrica: A blueprint for survival of dehydration.</title>
        <authorList>
            <person name="Xiao L."/>
            <person name="Yang G."/>
            <person name="Zhang L."/>
            <person name="Yang X."/>
            <person name="Zhao S."/>
            <person name="Ji Z."/>
            <person name="Zhou Q."/>
            <person name="Hu M."/>
            <person name="Wang Y."/>
            <person name="Chen M."/>
            <person name="Xu Y."/>
            <person name="Jin H."/>
            <person name="Xiao X."/>
            <person name="Hu G."/>
            <person name="Bao F."/>
            <person name="Hu Y."/>
            <person name="Wan P."/>
            <person name="Li L."/>
            <person name="Deng X."/>
            <person name="Kuang T."/>
            <person name="Xiang C."/>
            <person name="Zhu J.K."/>
            <person name="Oliver M.J."/>
            <person name="He Y."/>
        </authorList>
    </citation>
    <scope>NUCLEOTIDE SEQUENCE [LARGE SCALE GENOMIC DNA]</scope>
    <source>
        <strain evidence="2">cv. XS01</strain>
    </source>
</reference>
<proteinExistence type="predicted"/>
<protein>
    <submittedName>
        <fullName evidence="1">Uncharacterized protein</fullName>
    </submittedName>
</protein>
<dbReference type="EMBL" id="KQ996029">
    <property type="protein sequence ID" value="KZV45695.1"/>
    <property type="molecule type" value="Genomic_DNA"/>
</dbReference>
<name>A0A2Z7CG58_9LAMI</name>